<sequence length="65" mass="6983">MKSLFRRTRYSQAVRPVDASGVPFRATPPAGVVRLPVVRSYESLLSYGRTGRAARAVLGAHGVGI</sequence>
<keyword evidence="2" id="KW-1185">Reference proteome</keyword>
<dbReference type="EMBL" id="JBHMQV010000009">
    <property type="protein sequence ID" value="MFC0849163.1"/>
    <property type="molecule type" value="Genomic_DNA"/>
</dbReference>
<gene>
    <name evidence="1" type="ORF">ACFH04_36420</name>
</gene>
<comment type="caution">
    <text evidence="1">The sequence shown here is derived from an EMBL/GenBank/DDBJ whole genome shotgun (WGS) entry which is preliminary data.</text>
</comment>
<dbReference type="RefSeq" id="WP_394323422.1">
    <property type="nucleotide sequence ID" value="NZ_JBHMQV010000009.1"/>
</dbReference>
<accession>A0ABV6TTP7</accession>
<evidence type="ECO:0000313" key="2">
    <source>
        <dbReference type="Proteomes" id="UP001589887"/>
    </source>
</evidence>
<protein>
    <submittedName>
        <fullName evidence="1">Uncharacterized protein</fullName>
    </submittedName>
</protein>
<evidence type="ECO:0000313" key="1">
    <source>
        <dbReference type="EMBL" id="MFC0849163.1"/>
    </source>
</evidence>
<reference evidence="1 2" key="1">
    <citation type="submission" date="2024-09" db="EMBL/GenBank/DDBJ databases">
        <authorList>
            <person name="Sun Q."/>
            <person name="Mori K."/>
        </authorList>
    </citation>
    <scope>NUCLEOTIDE SEQUENCE [LARGE SCALE GENOMIC DNA]</scope>
    <source>
        <strain evidence="1 2">JCM 4557</strain>
    </source>
</reference>
<organism evidence="1 2">
    <name type="scientific">Streptomyces noboritoensis</name>
    <dbReference type="NCBI Taxonomy" id="67337"/>
    <lineage>
        <taxon>Bacteria</taxon>
        <taxon>Bacillati</taxon>
        <taxon>Actinomycetota</taxon>
        <taxon>Actinomycetes</taxon>
        <taxon>Kitasatosporales</taxon>
        <taxon>Streptomycetaceae</taxon>
        <taxon>Streptomyces</taxon>
    </lineage>
</organism>
<name>A0ABV6TTP7_9ACTN</name>
<proteinExistence type="predicted"/>
<dbReference type="Proteomes" id="UP001589887">
    <property type="component" value="Unassembled WGS sequence"/>
</dbReference>